<dbReference type="InterPro" id="IPR046828">
    <property type="entry name" value="RepSA"/>
</dbReference>
<sequence>MAATDSDRAEVVARGCARPIKTVSGVWVRCGSRVKSRCESCAELYRGDWAAIARSGVFDGPVEEYRFYLLTLTAPSFGRVHRVPREHGARVQRCGCGVTHSADDAGLRGVPLEPSTYDYAAQVAWNRDTGLLWDRTRRRVRDRWESAEYFVVREWQDRGVLHLHALVRIARAEAPDADVLREAARSAVAWSKVDGAVVEWGQQADCEAFRANGDGARTIWYLSKALNYVMKDVVEDGESAHPAVWAHIARLDRAAREMRCSRDCKPGCRSRVHDRLGARSHVVSASRRTSRRSGWSFTGLTRTVQRRLRREWFEAHAAETSPMPSEPVTTVPEALDGIAERARGEMVARGAAVP</sequence>
<gene>
    <name evidence="1" type="ORF">ET445_06625</name>
</gene>
<dbReference type="RefSeq" id="WP_129189970.1">
    <property type="nucleotide sequence ID" value="NZ_CP035491.1"/>
</dbReference>
<dbReference type="EMBL" id="CP035491">
    <property type="protein sequence ID" value="QAY73072.1"/>
    <property type="molecule type" value="Genomic_DNA"/>
</dbReference>
<dbReference type="Pfam" id="PF20199">
    <property type="entry name" value="RepSA"/>
    <property type="match status" value="1"/>
</dbReference>
<name>A0A4P6FAS4_9MICO</name>
<evidence type="ECO:0000313" key="1">
    <source>
        <dbReference type="EMBL" id="QAY73072.1"/>
    </source>
</evidence>
<dbReference type="OrthoDB" id="3203793at2"/>
<dbReference type="Proteomes" id="UP000291259">
    <property type="component" value="Chromosome"/>
</dbReference>
<proteinExistence type="predicted"/>
<evidence type="ECO:0008006" key="3">
    <source>
        <dbReference type="Google" id="ProtNLM"/>
    </source>
</evidence>
<organism evidence="1 2">
    <name type="scientific">Agromyces protaetiae</name>
    <dbReference type="NCBI Taxonomy" id="2509455"/>
    <lineage>
        <taxon>Bacteria</taxon>
        <taxon>Bacillati</taxon>
        <taxon>Actinomycetota</taxon>
        <taxon>Actinomycetes</taxon>
        <taxon>Micrococcales</taxon>
        <taxon>Microbacteriaceae</taxon>
        <taxon>Agromyces</taxon>
    </lineage>
</organism>
<evidence type="ECO:0000313" key="2">
    <source>
        <dbReference type="Proteomes" id="UP000291259"/>
    </source>
</evidence>
<dbReference type="KEGG" id="agf:ET445_06625"/>
<keyword evidence="2" id="KW-1185">Reference proteome</keyword>
<protein>
    <recommendedName>
        <fullName evidence="3">Replication initiation protein</fullName>
    </recommendedName>
</protein>
<accession>A0A4P6FAS4</accession>
<reference evidence="1 2" key="1">
    <citation type="submission" date="2019-01" db="EMBL/GenBank/DDBJ databases">
        <title>Genome sequencing of strain FW100M-8.</title>
        <authorList>
            <person name="Heo J."/>
            <person name="Kim S.-J."/>
            <person name="Kim J.-S."/>
            <person name="Hong S.-B."/>
            <person name="Kwon S.-W."/>
        </authorList>
    </citation>
    <scope>NUCLEOTIDE SEQUENCE [LARGE SCALE GENOMIC DNA]</scope>
    <source>
        <strain evidence="1 2">FW100M-8</strain>
    </source>
</reference>
<dbReference type="AlphaFoldDB" id="A0A4P6FAS4"/>